<evidence type="ECO:0000313" key="2">
    <source>
        <dbReference type="Proteomes" id="UP000276133"/>
    </source>
</evidence>
<dbReference type="Proteomes" id="UP000276133">
    <property type="component" value="Unassembled WGS sequence"/>
</dbReference>
<evidence type="ECO:0000313" key="1">
    <source>
        <dbReference type="EMBL" id="RNA20377.1"/>
    </source>
</evidence>
<reference evidence="1 2" key="1">
    <citation type="journal article" date="2018" name="Sci. Rep.">
        <title>Genomic signatures of local adaptation to the degree of environmental predictability in rotifers.</title>
        <authorList>
            <person name="Franch-Gras L."/>
            <person name="Hahn C."/>
            <person name="Garcia-Roger E.M."/>
            <person name="Carmona M.J."/>
            <person name="Serra M."/>
            <person name="Gomez A."/>
        </authorList>
    </citation>
    <scope>NUCLEOTIDE SEQUENCE [LARGE SCALE GENOMIC DNA]</scope>
    <source>
        <strain evidence="1">HYR1</strain>
    </source>
</reference>
<keyword evidence="2" id="KW-1185">Reference proteome</keyword>
<name>A0A3M7RA25_BRAPC</name>
<organism evidence="1 2">
    <name type="scientific">Brachionus plicatilis</name>
    <name type="common">Marine rotifer</name>
    <name type="synonym">Brachionus muelleri</name>
    <dbReference type="NCBI Taxonomy" id="10195"/>
    <lineage>
        <taxon>Eukaryota</taxon>
        <taxon>Metazoa</taxon>
        <taxon>Spiralia</taxon>
        <taxon>Gnathifera</taxon>
        <taxon>Rotifera</taxon>
        <taxon>Eurotatoria</taxon>
        <taxon>Monogononta</taxon>
        <taxon>Pseudotrocha</taxon>
        <taxon>Ploima</taxon>
        <taxon>Brachionidae</taxon>
        <taxon>Brachionus</taxon>
    </lineage>
</organism>
<gene>
    <name evidence="1" type="ORF">BpHYR1_016003</name>
</gene>
<feature type="non-terminal residue" evidence="1">
    <location>
        <position position="69"/>
    </location>
</feature>
<protein>
    <submittedName>
        <fullName evidence="1">Uncharacterized protein</fullName>
    </submittedName>
</protein>
<dbReference type="EMBL" id="REGN01003864">
    <property type="protein sequence ID" value="RNA20377.1"/>
    <property type="molecule type" value="Genomic_DNA"/>
</dbReference>
<sequence>MARFFSLRLAATINELVADDESGDSACVIATNSAHSFTNSAELFLLVLPLELEYWRMRLRPKSATTTLR</sequence>
<dbReference type="AlphaFoldDB" id="A0A3M7RA25"/>
<comment type="caution">
    <text evidence="1">The sequence shown here is derived from an EMBL/GenBank/DDBJ whole genome shotgun (WGS) entry which is preliminary data.</text>
</comment>
<accession>A0A3M7RA25</accession>
<proteinExistence type="predicted"/>